<feature type="domain" description="N-acetyltransferase" evidence="1">
    <location>
        <begin position="33"/>
        <end position="185"/>
    </location>
</feature>
<dbReference type="Gene3D" id="3.40.630.30">
    <property type="match status" value="1"/>
</dbReference>
<dbReference type="AlphaFoldDB" id="A0A2S0UN92"/>
<keyword evidence="3" id="KW-1185">Reference proteome</keyword>
<accession>A0A2S0UN92</accession>
<dbReference type="InterPro" id="IPR000182">
    <property type="entry name" value="GNAT_dom"/>
</dbReference>
<evidence type="ECO:0000313" key="3">
    <source>
        <dbReference type="Proteomes" id="UP000244496"/>
    </source>
</evidence>
<dbReference type="GO" id="GO:1990189">
    <property type="term" value="F:protein N-terminal-serine acetyltransferase activity"/>
    <property type="evidence" value="ECO:0007669"/>
    <property type="project" value="TreeGrafter"/>
</dbReference>
<reference evidence="2 3" key="1">
    <citation type="submission" date="2018-04" db="EMBL/GenBank/DDBJ databases">
        <title>Genome sequencing of Gemmobacter.</title>
        <authorList>
            <person name="Yi H."/>
            <person name="Baek M.-G."/>
        </authorList>
    </citation>
    <scope>NUCLEOTIDE SEQUENCE [LARGE SCALE GENOMIC DNA]</scope>
    <source>
        <strain evidence="2 3">HYN0069</strain>
    </source>
</reference>
<evidence type="ECO:0000313" key="2">
    <source>
        <dbReference type="EMBL" id="AWB49276.1"/>
    </source>
</evidence>
<sequence>MGVARNLGPEVAGWMPAAWPTETPMDGRYARLVRLDPEAHAADLFAAFDGHDALWDYMPNGPFHSAPAYIRWAKEAVAGKDPVFWAIYEQGAAHPVGVASYLRITPDHGVIEVGNICFSPALQRSRAATEAMFLMMDWAFSNGYRRYEWKCNALNLPSRCAAQRLGFSFEGVFRQHMIIKGRNRDTAWFAMTDQDWPALREAYRAWLSPANFAPDGRQRERLSDLTQLVRVSSDPLVGG</sequence>
<dbReference type="GO" id="GO:0008999">
    <property type="term" value="F:protein-N-terminal-alanine acetyltransferase activity"/>
    <property type="evidence" value="ECO:0007669"/>
    <property type="project" value="TreeGrafter"/>
</dbReference>
<dbReference type="PANTHER" id="PTHR43441">
    <property type="entry name" value="RIBOSOMAL-PROTEIN-SERINE ACETYLTRANSFERASE"/>
    <property type="match status" value="1"/>
</dbReference>
<dbReference type="PANTHER" id="PTHR43441:SF2">
    <property type="entry name" value="FAMILY ACETYLTRANSFERASE, PUTATIVE (AFU_ORTHOLOGUE AFUA_7G00850)-RELATED"/>
    <property type="match status" value="1"/>
</dbReference>
<dbReference type="PROSITE" id="PS51186">
    <property type="entry name" value="GNAT"/>
    <property type="match status" value="1"/>
</dbReference>
<evidence type="ECO:0000259" key="1">
    <source>
        <dbReference type="PROSITE" id="PS51186"/>
    </source>
</evidence>
<dbReference type="KEGG" id="geh:HYN69_12850"/>
<dbReference type="OrthoDB" id="5295305at2"/>
<dbReference type="Pfam" id="PF13302">
    <property type="entry name" value="Acetyltransf_3"/>
    <property type="match status" value="1"/>
</dbReference>
<name>A0A2S0UN92_9RHOB</name>
<organism evidence="2 3">
    <name type="scientific">Paragemmobacter aquarius</name>
    <dbReference type="NCBI Taxonomy" id="2169400"/>
    <lineage>
        <taxon>Bacteria</taxon>
        <taxon>Pseudomonadati</taxon>
        <taxon>Pseudomonadota</taxon>
        <taxon>Alphaproteobacteria</taxon>
        <taxon>Rhodobacterales</taxon>
        <taxon>Paracoccaceae</taxon>
        <taxon>Paragemmobacter</taxon>
    </lineage>
</organism>
<dbReference type="InterPro" id="IPR016181">
    <property type="entry name" value="Acyl_CoA_acyltransferase"/>
</dbReference>
<dbReference type="SUPFAM" id="SSF55729">
    <property type="entry name" value="Acyl-CoA N-acyltransferases (Nat)"/>
    <property type="match status" value="1"/>
</dbReference>
<dbReference type="RefSeq" id="WP_108436093.1">
    <property type="nucleotide sequence ID" value="NZ_CP028918.1"/>
</dbReference>
<gene>
    <name evidence="2" type="ORF">HYN69_12850</name>
</gene>
<dbReference type="EMBL" id="CP028918">
    <property type="protein sequence ID" value="AWB49276.1"/>
    <property type="molecule type" value="Genomic_DNA"/>
</dbReference>
<keyword evidence="2" id="KW-0808">Transferase</keyword>
<protein>
    <submittedName>
        <fullName evidence="2">GNAT family N-acetyltransferase</fullName>
    </submittedName>
</protein>
<dbReference type="FunFam" id="3.40.630.30:FF:000047">
    <property type="entry name" value="Acetyltransferase, GNAT family"/>
    <property type="match status" value="1"/>
</dbReference>
<dbReference type="InterPro" id="IPR051908">
    <property type="entry name" value="Ribosomal_N-acetyltransferase"/>
</dbReference>
<dbReference type="Proteomes" id="UP000244496">
    <property type="component" value="Chromosome"/>
</dbReference>
<proteinExistence type="predicted"/>